<dbReference type="Proteomes" id="UP000747399">
    <property type="component" value="Unassembled WGS sequence"/>
</dbReference>
<gene>
    <name evidence="5" type="ORF">Vafri_13795</name>
</gene>
<comment type="caution">
    <text evidence="5">The sequence shown here is derived from an EMBL/GenBank/DDBJ whole genome shotgun (WGS) entry which is preliminary data.</text>
</comment>
<accession>A0A8J4F6R8</accession>
<sequence>IVYVSDMESTLTRRKPEEEPKAVQKDGDDATGTKKHDRPAGGAKALWKQLPRKLKDWFAKHPEMALVTLVSIVCIGLLRTYSKIPTGPMLFNTEKLALYNGKKNAPLYLAILGEVFDVTTGRRFYGGETGYAGFVGRDATRAFVTGDFTPRGLTDAVEDFTPEQFKSLVEWRAFYHKQYTFKGRLVGRFYNSEGVPKRLLKRIEEEAAKAKSQEELQREAEAQWPSCNMRWTESEGGTVWCDGGAYPRKVFMQLPGGKPTTKCACFQELGWSDIRLVYPDCAPDAHSCKV</sequence>
<dbReference type="SMART" id="SM01117">
    <property type="entry name" value="Cyt-b5"/>
    <property type="match status" value="1"/>
</dbReference>
<dbReference type="Pfam" id="PF00173">
    <property type="entry name" value="Cyt-b5"/>
    <property type="match status" value="1"/>
</dbReference>
<reference evidence="5" key="1">
    <citation type="journal article" date="2021" name="Proc. Natl. Acad. Sci. U.S.A.">
        <title>Three genomes in the algal genus Volvox reveal the fate of a haploid sex-determining region after a transition to homothallism.</title>
        <authorList>
            <person name="Yamamoto K."/>
            <person name="Hamaji T."/>
            <person name="Kawai-Toyooka H."/>
            <person name="Matsuzaki R."/>
            <person name="Takahashi F."/>
            <person name="Nishimura Y."/>
            <person name="Kawachi M."/>
            <person name="Noguchi H."/>
            <person name="Minakuchi Y."/>
            <person name="Umen J.G."/>
            <person name="Toyoda A."/>
            <person name="Nozaki H."/>
        </authorList>
    </citation>
    <scope>NUCLEOTIDE SEQUENCE</scope>
    <source>
        <strain evidence="5">NIES-3780</strain>
    </source>
</reference>
<comment type="similarity">
    <text evidence="2">Belongs to the cytochrome b5 family. MAPR subfamily.</text>
</comment>
<feature type="compositionally biased region" description="Basic and acidic residues" evidence="3">
    <location>
        <begin position="14"/>
        <end position="34"/>
    </location>
</feature>
<name>A0A8J4F6R8_9CHLO</name>
<dbReference type="InterPro" id="IPR050577">
    <property type="entry name" value="MAPR/NEUFC/NENF-like"/>
</dbReference>
<dbReference type="PANTHER" id="PTHR10281">
    <property type="entry name" value="MEMBRANE-ASSOCIATED PROGESTERONE RECEPTOR COMPONENT-RELATED"/>
    <property type="match status" value="1"/>
</dbReference>
<feature type="region of interest" description="Disordered" evidence="3">
    <location>
        <begin position="1"/>
        <end position="42"/>
    </location>
</feature>
<evidence type="ECO:0000256" key="1">
    <source>
        <dbReference type="ARBA" id="ARBA00022665"/>
    </source>
</evidence>
<evidence type="ECO:0000313" key="6">
    <source>
        <dbReference type="Proteomes" id="UP000747399"/>
    </source>
</evidence>
<dbReference type="PANTHER" id="PTHR10281:SF4">
    <property type="entry name" value="NEUFERRICIN"/>
    <property type="match status" value="1"/>
</dbReference>
<keyword evidence="1" id="KW-0754">Steroid-binding</keyword>
<dbReference type="Gene3D" id="3.10.120.10">
    <property type="entry name" value="Cytochrome b5-like heme/steroid binding domain"/>
    <property type="match status" value="1"/>
</dbReference>
<dbReference type="GO" id="GO:0012505">
    <property type="term" value="C:endomembrane system"/>
    <property type="evidence" value="ECO:0007669"/>
    <property type="project" value="TreeGrafter"/>
</dbReference>
<evidence type="ECO:0000256" key="3">
    <source>
        <dbReference type="SAM" id="MobiDB-lite"/>
    </source>
</evidence>
<dbReference type="InterPro" id="IPR001199">
    <property type="entry name" value="Cyt_B5-like_heme/steroid-bd"/>
</dbReference>
<organism evidence="5 6">
    <name type="scientific">Volvox africanus</name>
    <dbReference type="NCBI Taxonomy" id="51714"/>
    <lineage>
        <taxon>Eukaryota</taxon>
        <taxon>Viridiplantae</taxon>
        <taxon>Chlorophyta</taxon>
        <taxon>core chlorophytes</taxon>
        <taxon>Chlorophyceae</taxon>
        <taxon>CS clade</taxon>
        <taxon>Chlamydomonadales</taxon>
        <taxon>Volvocaceae</taxon>
        <taxon>Volvox</taxon>
    </lineage>
</organism>
<dbReference type="GO" id="GO:0016020">
    <property type="term" value="C:membrane"/>
    <property type="evidence" value="ECO:0007669"/>
    <property type="project" value="TreeGrafter"/>
</dbReference>
<keyword evidence="1" id="KW-0446">Lipid-binding</keyword>
<dbReference type="SUPFAM" id="SSF55856">
    <property type="entry name" value="Cytochrome b5-like heme/steroid binding domain"/>
    <property type="match status" value="1"/>
</dbReference>
<protein>
    <recommendedName>
        <fullName evidence="4">Cytochrome b5 heme-binding domain-containing protein</fullName>
    </recommendedName>
</protein>
<dbReference type="EMBL" id="BNCO01000032">
    <property type="protein sequence ID" value="GIL58808.1"/>
    <property type="molecule type" value="Genomic_DNA"/>
</dbReference>
<dbReference type="InterPro" id="IPR036400">
    <property type="entry name" value="Cyt_B5-like_heme/steroid_sf"/>
</dbReference>
<evidence type="ECO:0000259" key="4">
    <source>
        <dbReference type="SMART" id="SM01117"/>
    </source>
</evidence>
<keyword evidence="6" id="KW-1185">Reference proteome</keyword>
<evidence type="ECO:0000256" key="2">
    <source>
        <dbReference type="ARBA" id="ARBA00038357"/>
    </source>
</evidence>
<evidence type="ECO:0000313" key="5">
    <source>
        <dbReference type="EMBL" id="GIL58808.1"/>
    </source>
</evidence>
<feature type="domain" description="Cytochrome b5 heme-binding" evidence="4">
    <location>
        <begin position="91"/>
        <end position="186"/>
    </location>
</feature>
<feature type="non-terminal residue" evidence="5">
    <location>
        <position position="290"/>
    </location>
</feature>
<dbReference type="GO" id="GO:0005496">
    <property type="term" value="F:steroid binding"/>
    <property type="evidence" value="ECO:0007669"/>
    <property type="project" value="UniProtKB-KW"/>
</dbReference>
<proteinExistence type="inferred from homology"/>
<dbReference type="AlphaFoldDB" id="A0A8J4F6R8"/>